<protein>
    <submittedName>
        <fullName evidence="1">Uncharacterized protein</fullName>
    </submittedName>
</protein>
<dbReference type="EMBL" id="AGNL01016751">
    <property type="protein sequence ID" value="EJK64868.1"/>
    <property type="molecule type" value="Genomic_DNA"/>
</dbReference>
<feature type="non-terminal residue" evidence="1">
    <location>
        <position position="1"/>
    </location>
</feature>
<gene>
    <name evidence="1" type="ORF">THAOC_14350</name>
</gene>
<evidence type="ECO:0000313" key="2">
    <source>
        <dbReference type="Proteomes" id="UP000266841"/>
    </source>
</evidence>
<dbReference type="AlphaFoldDB" id="K0SFF5"/>
<comment type="caution">
    <text evidence="1">The sequence shown here is derived from an EMBL/GenBank/DDBJ whole genome shotgun (WGS) entry which is preliminary data.</text>
</comment>
<accession>K0SFF5</accession>
<dbReference type="Proteomes" id="UP000266841">
    <property type="component" value="Unassembled WGS sequence"/>
</dbReference>
<reference evidence="1 2" key="1">
    <citation type="journal article" date="2012" name="Genome Biol.">
        <title>Genome and low-iron response of an oceanic diatom adapted to chronic iron limitation.</title>
        <authorList>
            <person name="Lommer M."/>
            <person name="Specht M."/>
            <person name="Roy A.S."/>
            <person name="Kraemer L."/>
            <person name="Andreson R."/>
            <person name="Gutowska M.A."/>
            <person name="Wolf J."/>
            <person name="Bergner S.V."/>
            <person name="Schilhabel M.B."/>
            <person name="Klostermeier U.C."/>
            <person name="Beiko R.G."/>
            <person name="Rosenstiel P."/>
            <person name="Hippler M."/>
            <person name="Laroche J."/>
        </authorList>
    </citation>
    <scope>NUCLEOTIDE SEQUENCE [LARGE SCALE GENOMIC DNA]</scope>
    <source>
        <strain evidence="1 2">CCMP1005</strain>
    </source>
</reference>
<proteinExistence type="predicted"/>
<evidence type="ECO:0000313" key="1">
    <source>
        <dbReference type="EMBL" id="EJK64868.1"/>
    </source>
</evidence>
<keyword evidence="2" id="KW-1185">Reference proteome</keyword>
<sequence length="592" mass="65065">VQKDSRMELSPFLAHKASKPLSLACLLVRLFWSYDNDGNLELTYKLKQEREQREIFDVANITESERFNSCSFFLDGSHAHDPVANPRGGDDDVVKVFNDLKQGLGVTTGGIEKIAEGGYGLLKKAFSDEEEAPPKKDRAKMITDTLQNAIGAISDVVKVVQADGSMSYSQLAETAGEMLTSIGAMLGPVAGPVGPGSAPSGGEAYTLNLDTLATVVKRELNDNDMRMALDKVVVSDECVSCFVLKGLTILFFQTSQGNAGREVKALISDPIASIGHDKFGQNQTYALLDGIPWDLLDEMISAMTSKNFLYSGAYNFKRCKESLKALGDPFNVLPLLAKLYQYTNYVVSQLNMVTHILCTNLPEDCSCPNITFANNNELISWDAFGQRYRKMRVHSAFQVSPLSQGVVENFLLQKFTAFQTPLQRAFDLSQSFLQGQAIEGRPIVVSSDTYENRWHDKDKTSAYGTYTDVPTDGGAMQLAYGYSVEQCKENCATISKKLGDAGGRQTYTYQADDDVDPSDTRDTHLSKAADRSCDEDPCITCRPIGQDLPDKCYKAQPCCDTYPSGFRPGNCQYGCSDHTFGLDWISIVALPT</sequence>
<name>K0SFF5_THAOC</name>
<organism evidence="1 2">
    <name type="scientific">Thalassiosira oceanica</name>
    <name type="common">Marine diatom</name>
    <dbReference type="NCBI Taxonomy" id="159749"/>
    <lineage>
        <taxon>Eukaryota</taxon>
        <taxon>Sar</taxon>
        <taxon>Stramenopiles</taxon>
        <taxon>Ochrophyta</taxon>
        <taxon>Bacillariophyta</taxon>
        <taxon>Coscinodiscophyceae</taxon>
        <taxon>Thalassiosirophycidae</taxon>
        <taxon>Thalassiosirales</taxon>
        <taxon>Thalassiosiraceae</taxon>
        <taxon>Thalassiosira</taxon>
    </lineage>
</organism>